<dbReference type="VEuPathDB" id="FungiDB:Bcin12g01850"/>
<evidence type="ECO:0000256" key="1">
    <source>
        <dbReference type="SAM" id="MobiDB-lite"/>
    </source>
</evidence>
<keyword evidence="3" id="KW-1185">Reference proteome</keyword>
<organism evidence="2 3">
    <name type="scientific">Botryotinia fuckeliana (strain B05.10)</name>
    <name type="common">Noble rot fungus</name>
    <name type="synonym">Botrytis cinerea</name>
    <dbReference type="NCBI Taxonomy" id="332648"/>
    <lineage>
        <taxon>Eukaryota</taxon>
        <taxon>Fungi</taxon>
        <taxon>Dikarya</taxon>
        <taxon>Ascomycota</taxon>
        <taxon>Pezizomycotina</taxon>
        <taxon>Leotiomycetes</taxon>
        <taxon>Helotiales</taxon>
        <taxon>Sclerotiniaceae</taxon>
        <taxon>Botrytis</taxon>
    </lineage>
</organism>
<proteinExistence type="predicted"/>
<protein>
    <submittedName>
        <fullName evidence="2">Uncharacterized protein</fullName>
    </submittedName>
</protein>
<dbReference type="SUPFAM" id="SSF51197">
    <property type="entry name" value="Clavaminate synthase-like"/>
    <property type="match status" value="1"/>
</dbReference>
<dbReference type="RefSeq" id="XP_024552081.1">
    <property type="nucleotide sequence ID" value="XM_024696275.1"/>
</dbReference>
<evidence type="ECO:0000313" key="2">
    <source>
        <dbReference type="EMBL" id="ATZ55606.1"/>
    </source>
</evidence>
<sequence>MQCSNQNANAVDTPSEAQPILASQKECASGVVDLRKFLESIARMRSNEEKTSYCFETLEALDVNKDDIFEYMNTVFKILKSNPAWWKDKYTEETLDNQLLSIRLGLEQNIPRIRKRRIERINYIKARWLKYEGVCSWVEDSSQSSNFLFHLARVAKKFPNYLDALHRLNDALIQRLLTSKKGSRNGKRLQGSDCERAINIETARRHPESMYENLQLSRNLSTGLYGDMIEAHYEDESMNISAGILDGTTLLEANGLHSQPDTPHIEGASEPSHAQGTNRAEPISIDKRLNESSRELSRHTRFDAEADYLSPSTDTDSDESMISNFSDTAHQLISCQCTVSFRQKIDTLYRMHRWRRMPQNILNDVMIMLNVTIRNLKQVCSRHQRKIAVLCGLKVKYCKQAELNDRMEALNMARLNGEDAVKTLKLGAASGWFSKLHRAQQECDALGHYKFAKQASWPPRTIQERLFDDGFLKRTFAFLLSSEVTREDSCNFDAVIRTWDEKGSVNIPIFKWWWMANDGEVARIVDEDLEMYKHHTRQNLHGNENKGWLPTAFHSIAQQLVSQDPVHYATYTALRPDHWTSLLSYPSYAKYSEFDEDYPTTGGFEHIDQNVNKLLEGEFNLNAQVQGSVSLDDEVPDNSTKIVPGFHKPGVLANWWAGLPDEHKKSGAVTRIPNKSVSRLNWETVPCLHGEARFTMPQTPHGAQPRYPDMPRRRTILPWMSRVAEDHTTLPNTDYGAGTVQDVTLARVACMPPKATQSGKPIFNSQIPYRFPGCVRLDSLGALSDALLGLRRWDAPEVVEEQEILFGEDRERAREFIGEWRDNATRAVKKAFEIGKKTEIRVFGSDSYWNNK</sequence>
<feature type="compositionally biased region" description="Basic and acidic residues" evidence="1">
    <location>
        <begin position="284"/>
        <end position="297"/>
    </location>
</feature>
<dbReference type="EMBL" id="CP009816">
    <property type="protein sequence ID" value="ATZ55606.1"/>
    <property type="molecule type" value="Genomic_DNA"/>
</dbReference>
<feature type="region of interest" description="Disordered" evidence="1">
    <location>
        <begin position="254"/>
        <end position="297"/>
    </location>
</feature>
<dbReference type="OrthoDB" id="3553160at2759"/>
<accession>A0A384JYC1</accession>
<reference evidence="2 3" key="2">
    <citation type="journal article" date="2012" name="Eukaryot. Cell">
        <title>Genome update of Botrytis cinerea strains B05.10 and T4.</title>
        <authorList>
            <person name="Staats M."/>
            <person name="van Kan J.A."/>
        </authorList>
    </citation>
    <scope>NUCLEOTIDE SEQUENCE [LARGE SCALE GENOMIC DNA]</scope>
    <source>
        <strain evidence="2 3">B05.10</strain>
    </source>
</reference>
<gene>
    <name evidence="2" type="ORF">BCIN_12g01850</name>
</gene>
<dbReference type="GeneID" id="36394704"/>
<name>A0A384JYC1_BOTFB</name>
<evidence type="ECO:0000313" key="3">
    <source>
        <dbReference type="Proteomes" id="UP000001798"/>
    </source>
</evidence>
<dbReference type="AlphaFoldDB" id="A0A384JYC1"/>
<dbReference type="KEGG" id="bfu:BCIN_12g01850"/>
<reference evidence="2 3" key="1">
    <citation type="journal article" date="2011" name="PLoS Genet.">
        <title>Genomic analysis of the necrotrophic fungal pathogens Sclerotinia sclerotiorum and Botrytis cinerea.</title>
        <authorList>
            <person name="Amselem J."/>
            <person name="Cuomo C.A."/>
            <person name="van Kan J.A."/>
            <person name="Viaud M."/>
            <person name="Benito E.P."/>
            <person name="Couloux A."/>
            <person name="Coutinho P.M."/>
            <person name="de Vries R.P."/>
            <person name="Dyer P.S."/>
            <person name="Fillinger S."/>
            <person name="Fournier E."/>
            <person name="Gout L."/>
            <person name="Hahn M."/>
            <person name="Kohn L."/>
            <person name="Lapalu N."/>
            <person name="Plummer K.M."/>
            <person name="Pradier J.M."/>
            <person name="Quevillon E."/>
            <person name="Sharon A."/>
            <person name="Simon A."/>
            <person name="ten Have A."/>
            <person name="Tudzynski B."/>
            <person name="Tudzynski P."/>
            <person name="Wincker P."/>
            <person name="Andrew M."/>
            <person name="Anthouard V."/>
            <person name="Beever R.E."/>
            <person name="Beffa R."/>
            <person name="Benoit I."/>
            <person name="Bouzid O."/>
            <person name="Brault B."/>
            <person name="Chen Z."/>
            <person name="Choquer M."/>
            <person name="Collemare J."/>
            <person name="Cotton P."/>
            <person name="Danchin E.G."/>
            <person name="Da Silva C."/>
            <person name="Gautier A."/>
            <person name="Giraud C."/>
            <person name="Giraud T."/>
            <person name="Gonzalez C."/>
            <person name="Grossetete S."/>
            <person name="Guldener U."/>
            <person name="Henrissat B."/>
            <person name="Howlett B.J."/>
            <person name="Kodira C."/>
            <person name="Kretschmer M."/>
            <person name="Lappartient A."/>
            <person name="Leroch M."/>
            <person name="Levis C."/>
            <person name="Mauceli E."/>
            <person name="Neuveglise C."/>
            <person name="Oeser B."/>
            <person name="Pearson M."/>
            <person name="Poulain J."/>
            <person name="Poussereau N."/>
            <person name="Quesneville H."/>
            <person name="Rascle C."/>
            <person name="Schumacher J."/>
            <person name="Segurens B."/>
            <person name="Sexton A."/>
            <person name="Silva E."/>
            <person name="Sirven C."/>
            <person name="Soanes D.M."/>
            <person name="Talbot N.J."/>
            <person name="Templeton M."/>
            <person name="Yandava C."/>
            <person name="Yarden O."/>
            <person name="Zeng Q."/>
            <person name="Rollins J.A."/>
            <person name="Lebrun M.H."/>
            <person name="Dickman M."/>
        </authorList>
    </citation>
    <scope>NUCLEOTIDE SEQUENCE [LARGE SCALE GENOMIC DNA]</scope>
    <source>
        <strain evidence="2 3">B05.10</strain>
    </source>
</reference>
<dbReference type="Proteomes" id="UP000001798">
    <property type="component" value="Chromosome 12"/>
</dbReference>
<reference evidence="2 3" key="3">
    <citation type="journal article" date="2017" name="Mol. Plant Pathol.">
        <title>A gapless genome sequence of the fungus Botrytis cinerea.</title>
        <authorList>
            <person name="Van Kan J.A."/>
            <person name="Stassen J.H."/>
            <person name="Mosbach A."/>
            <person name="Van Der Lee T.A."/>
            <person name="Faino L."/>
            <person name="Farmer A.D."/>
            <person name="Papasotiriou D.G."/>
            <person name="Zhou S."/>
            <person name="Seidl M.F."/>
            <person name="Cottam E."/>
            <person name="Edel D."/>
            <person name="Hahn M."/>
            <person name="Schwartz D.C."/>
            <person name="Dietrich R.A."/>
            <person name="Widdison S."/>
            <person name="Scalliet G."/>
        </authorList>
    </citation>
    <scope>NUCLEOTIDE SEQUENCE [LARGE SCALE GENOMIC DNA]</scope>
    <source>
        <strain evidence="2 3">B05.10</strain>
    </source>
</reference>